<dbReference type="AlphaFoldDB" id="A0A0C3HLU7"/>
<evidence type="ECO:0000313" key="9">
    <source>
        <dbReference type="Proteomes" id="UP000054321"/>
    </source>
</evidence>
<feature type="compositionally biased region" description="Polar residues" evidence="6">
    <location>
        <begin position="44"/>
        <end position="56"/>
    </location>
</feature>
<feature type="compositionally biased region" description="Low complexity" evidence="6">
    <location>
        <begin position="61"/>
        <end position="70"/>
    </location>
</feature>
<comment type="similarity">
    <text evidence="1">Belongs to the transglutaminase-like superfamily. PNGase family.</text>
</comment>
<evidence type="ECO:0000256" key="3">
    <source>
        <dbReference type="ARBA" id="ARBA00022833"/>
    </source>
</evidence>
<dbReference type="FunCoup" id="A0A0C3HLU7">
    <property type="interactions" value="92"/>
</dbReference>
<sequence length="446" mass="51026">ESWAKILQDQFEILLRTKRLNEFYRSRVNYPAARESGSVCPLPASSTSDSLHTPNVSGYRPLTSASNPSALPPSYSSLAKLPKIPQPPSDAQSQKFRNLLISLSQTPLKYENPYLLDEALQAIPLEQIYKEAQEESEVLEAQAKSIGDGRQPEWGYQDCVIRALLTWFHRSFFLWVNNPHCTSCQGPTIADGMIPPTPEEAAYGALRVEGYRCSDETHCGGYARFPRYGDVWQLLQTRRGRCGEWGNVFTMLCRAVGSRARWVWNAEDHIWTEVYSELQERWIHVDPCEKAWDNPRLYCDGWGKKMSYCIAFSVEGATDVTRRYVRKSEQALERSRCPEDVLMYIINEIRNLRRSSMSRAERFRLEKEGAREDRELRGYIVASLANSVIRSIHLGDSSANSSEQPHALDNPKFKLPAEQPNGRQSGSREWISSREENSQRPLLPRD</sequence>
<dbReference type="PANTHER" id="PTHR12143">
    <property type="entry name" value="PEPTIDE N-GLYCANASE PNGASE -RELATED"/>
    <property type="match status" value="1"/>
</dbReference>
<dbReference type="InterPro" id="IPR002931">
    <property type="entry name" value="Transglutaminase-like"/>
</dbReference>
<dbReference type="EMBL" id="KN832873">
    <property type="protein sequence ID" value="KIN03322.1"/>
    <property type="molecule type" value="Genomic_DNA"/>
</dbReference>
<evidence type="ECO:0000313" key="8">
    <source>
        <dbReference type="EMBL" id="KIN03322.1"/>
    </source>
</evidence>
<dbReference type="Proteomes" id="UP000054321">
    <property type="component" value="Unassembled WGS sequence"/>
</dbReference>
<keyword evidence="3" id="KW-0862">Zinc</keyword>
<dbReference type="InterPro" id="IPR038765">
    <property type="entry name" value="Papain-like_cys_pep_sf"/>
</dbReference>
<dbReference type="STRING" id="913774.A0A0C3HLU7"/>
<name>A0A0C3HLU7_OIDMZ</name>
<dbReference type="Pfam" id="PF01841">
    <property type="entry name" value="Transglut_core"/>
    <property type="match status" value="1"/>
</dbReference>
<evidence type="ECO:0000256" key="6">
    <source>
        <dbReference type="SAM" id="MobiDB-lite"/>
    </source>
</evidence>
<dbReference type="GO" id="GO:0000224">
    <property type="term" value="F:peptide-N4-(N-acetyl-beta-glucosaminyl)asparagine amidase activity"/>
    <property type="evidence" value="ECO:0007669"/>
    <property type="project" value="UniProtKB-ARBA"/>
</dbReference>
<evidence type="ECO:0000256" key="4">
    <source>
        <dbReference type="ARBA" id="ARBA00071430"/>
    </source>
</evidence>
<dbReference type="GO" id="GO:0005829">
    <property type="term" value="C:cytosol"/>
    <property type="evidence" value="ECO:0007669"/>
    <property type="project" value="TreeGrafter"/>
</dbReference>
<evidence type="ECO:0000259" key="7">
    <source>
        <dbReference type="SMART" id="SM00460"/>
    </source>
</evidence>
<dbReference type="FunFam" id="2.20.25.10:FF:000011">
    <property type="entry name" value="peptide-N(4)-(N-acetyl-beta- glucosaminyl)asparagine amidase"/>
    <property type="match status" value="1"/>
</dbReference>
<dbReference type="OrthoDB" id="409136at2759"/>
<dbReference type="Gene3D" id="3.10.620.30">
    <property type="match status" value="1"/>
</dbReference>
<proteinExistence type="inferred from homology"/>
<organism evidence="8 9">
    <name type="scientific">Oidiodendron maius (strain Zn)</name>
    <dbReference type="NCBI Taxonomy" id="913774"/>
    <lineage>
        <taxon>Eukaryota</taxon>
        <taxon>Fungi</taxon>
        <taxon>Dikarya</taxon>
        <taxon>Ascomycota</taxon>
        <taxon>Pezizomycotina</taxon>
        <taxon>Leotiomycetes</taxon>
        <taxon>Leotiomycetes incertae sedis</taxon>
        <taxon>Myxotrichaceae</taxon>
        <taxon>Oidiodendron</taxon>
    </lineage>
</organism>
<feature type="region of interest" description="Disordered" evidence="6">
    <location>
        <begin position="35"/>
        <end position="70"/>
    </location>
</feature>
<dbReference type="HOGENOM" id="CLU_031058_1_0_1"/>
<reference evidence="9" key="2">
    <citation type="submission" date="2015-01" db="EMBL/GenBank/DDBJ databases">
        <title>Evolutionary Origins and Diversification of the Mycorrhizal Mutualists.</title>
        <authorList>
            <consortium name="DOE Joint Genome Institute"/>
            <consortium name="Mycorrhizal Genomics Consortium"/>
            <person name="Kohler A."/>
            <person name="Kuo A."/>
            <person name="Nagy L.G."/>
            <person name="Floudas D."/>
            <person name="Copeland A."/>
            <person name="Barry K.W."/>
            <person name="Cichocki N."/>
            <person name="Veneault-Fourrey C."/>
            <person name="LaButti K."/>
            <person name="Lindquist E.A."/>
            <person name="Lipzen A."/>
            <person name="Lundell T."/>
            <person name="Morin E."/>
            <person name="Murat C."/>
            <person name="Riley R."/>
            <person name="Ohm R."/>
            <person name="Sun H."/>
            <person name="Tunlid A."/>
            <person name="Henrissat B."/>
            <person name="Grigoriev I.V."/>
            <person name="Hibbett D.S."/>
            <person name="Martin F."/>
        </authorList>
    </citation>
    <scope>NUCLEOTIDE SEQUENCE [LARGE SCALE GENOMIC DNA]</scope>
    <source>
        <strain evidence="9">Zn</strain>
    </source>
</reference>
<evidence type="ECO:0000256" key="1">
    <source>
        <dbReference type="ARBA" id="ARBA00009390"/>
    </source>
</evidence>
<dbReference type="InParanoid" id="A0A0C3HLU7"/>
<dbReference type="GO" id="GO:0036503">
    <property type="term" value="P:ERAD pathway"/>
    <property type="evidence" value="ECO:0007669"/>
    <property type="project" value="UniProtKB-ARBA"/>
</dbReference>
<feature type="non-terminal residue" evidence="8">
    <location>
        <position position="446"/>
    </location>
</feature>
<dbReference type="GO" id="GO:0006516">
    <property type="term" value="P:glycoprotein catabolic process"/>
    <property type="evidence" value="ECO:0007669"/>
    <property type="project" value="TreeGrafter"/>
</dbReference>
<dbReference type="GO" id="GO:0005634">
    <property type="term" value="C:nucleus"/>
    <property type="evidence" value="ECO:0007669"/>
    <property type="project" value="TreeGrafter"/>
</dbReference>
<evidence type="ECO:0000256" key="2">
    <source>
        <dbReference type="ARBA" id="ARBA00022723"/>
    </source>
</evidence>
<dbReference type="FunFam" id="3.10.620.30:FF:000004">
    <property type="entry name" value="Peptidase (PNG1)"/>
    <property type="match status" value="1"/>
</dbReference>
<dbReference type="PANTHER" id="PTHR12143:SF19">
    <property type="entry name" value="PEPTIDE-N(4)-(N-ACETYL-BETA-GLUCOSAMINYL)ASPARAGINE AMIDASE"/>
    <property type="match status" value="1"/>
</dbReference>
<keyword evidence="9" id="KW-1185">Reference proteome</keyword>
<feature type="region of interest" description="Disordered" evidence="6">
    <location>
        <begin position="396"/>
        <end position="446"/>
    </location>
</feature>
<dbReference type="SUPFAM" id="SSF54001">
    <property type="entry name" value="Cysteine proteinases"/>
    <property type="match status" value="1"/>
</dbReference>
<dbReference type="SMART" id="SM00460">
    <property type="entry name" value="TGc"/>
    <property type="match status" value="1"/>
</dbReference>
<accession>A0A0C3HLU7</accession>
<dbReference type="InterPro" id="IPR050883">
    <property type="entry name" value="PNGase"/>
</dbReference>
<keyword evidence="2" id="KW-0479">Metal-binding</keyword>
<feature type="compositionally biased region" description="Basic and acidic residues" evidence="6">
    <location>
        <begin position="431"/>
        <end position="446"/>
    </location>
</feature>
<feature type="domain" description="Transglutaminase-like" evidence="7">
    <location>
        <begin position="234"/>
        <end position="289"/>
    </location>
</feature>
<evidence type="ECO:0000256" key="5">
    <source>
        <dbReference type="ARBA" id="ARBA00071953"/>
    </source>
</evidence>
<gene>
    <name evidence="8" type="ORF">OIDMADRAFT_64166</name>
</gene>
<dbReference type="GO" id="GO:0046872">
    <property type="term" value="F:metal ion binding"/>
    <property type="evidence" value="ECO:0007669"/>
    <property type="project" value="UniProtKB-KW"/>
</dbReference>
<feature type="non-terminal residue" evidence="8">
    <location>
        <position position="1"/>
    </location>
</feature>
<reference evidence="8 9" key="1">
    <citation type="submission" date="2014-04" db="EMBL/GenBank/DDBJ databases">
        <authorList>
            <consortium name="DOE Joint Genome Institute"/>
            <person name="Kuo A."/>
            <person name="Martino E."/>
            <person name="Perotto S."/>
            <person name="Kohler A."/>
            <person name="Nagy L.G."/>
            <person name="Floudas D."/>
            <person name="Copeland A."/>
            <person name="Barry K.W."/>
            <person name="Cichocki N."/>
            <person name="Veneault-Fourrey C."/>
            <person name="LaButti K."/>
            <person name="Lindquist E.A."/>
            <person name="Lipzen A."/>
            <person name="Lundell T."/>
            <person name="Morin E."/>
            <person name="Murat C."/>
            <person name="Sun H."/>
            <person name="Tunlid A."/>
            <person name="Henrissat B."/>
            <person name="Grigoriev I.V."/>
            <person name="Hibbett D.S."/>
            <person name="Martin F."/>
            <person name="Nordberg H.P."/>
            <person name="Cantor M.N."/>
            <person name="Hua S.X."/>
        </authorList>
    </citation>
    <scope>NUCLEOTIDE SEQUENCE [LARGE SCALE GENOMIC DNA]</scope>
    <source>
        <strain evidence="8 9">Zn</strain>
    </source>
</reference>
<dbReference type="Gene3D" id="2.20.25.10">
    <property type="match status" value="1"/>
</dbReference>
<protein>
    <recommendedName>
        <fullName evidence="5">Protein PNG1</fullName>
    </recommendedName>
    <alternativeName>
        <fullName evidence="4">Protein png1</fullName>
    </alternativeName>
</protein>